<comment type="cofactor">
    <cofactor evidence="1">
        <name>Mg(2+)</name>
        <dbReference type="ChEBI" id="CHEBI:18420"/>
    </cofactor>
</comment>
<feature type="region of interest" description="Disordered" evidence="7">
    <location>
        <begin position="380"/>
        <end position="418"/>
    </location>
</feature>
<dbReference type="EMBL" id="HBUF01272529">
    <property type="protein sequence ID" value="CAG6685618.1"/>
    <property type="molecule type" value="Transcribed_RNA"/>
</dbReference>
<reference evidence="9" key="1">
    <citation type="submission" date="2021-05" db="EMBL/GenBank/DDBJ databases">
        <authorList>
            <person name="Alioto T."/>
            <person name="Alioto T."/>
            <person name="Gomez Garrido J."/>
        </authorList>
    </citation>
    <scope>NUCLEOTIDE SEQUENCE</scope>
</reference>
<dbReference type="GO" id="GO:0005737">
    <property type="term" value="C:cytoplasm"/>
    <property type="evidence" value="ECO:0007669"/>
    <property type="project" value="InterPro"/>
</dbReference>
<evidence type="ECO:0000256" key="6">
    <source>
        <dbReference type="ARBA" id="ARBA00022842"/>
    </source>
</evidence>
<evidence type="ECO:0000313" key="9">
    <source>
        <dbReference type="EMBL" id="CAG6685614.1"/>
    </source>
</evidence>
<evidence type="ECO:0000256" key="8">
    <source>
        <dbReference type="SAM" id="SignalP"/>
    </source>
</evidence>
<dbReference type="GO" id="GO:0004427">
    <property type="term" value="F:inorganic diphosphate phosphatase activity"/>
    <property type="evidence" value="ECO:0007669"/>
    <property type="project" value="UniProtKB-EC"/>
</dbReference>
<sequence>MGSLLMLLLLTSSVYTMDEGLERWKRQRVEAMKEQEPLLLNIRPVARGIPKTSDYRIFYKSEHGIISPLHDIPLYAVKRDRLFNMIVEMPKWTQTQMQMSLGESMNPIRPGNPMANPYYTIWNYGTLAQTFEHPNTTDPNTGYKRDGQPLDVIEIGDDIPQRGDILRVKALGAIGILDKGRIDYKIIAINADDPKYGRMHDIDDVETFLPGHLNDTIDWFKNHRSKDVHIFKINLTHDFRQNEGAVLTDVDIIEKMFDFDQEYEKSTEATQGDGNNTDTVNRESNATHVIHGEANATHALNEAGNHTNATIEAPRIIKHKVIMNRKYAHKMITRSFNQWHKMMLGQLQAPAGLSIVNTCVKGSASKIPFDQATAELRNRSFPAPNRRQALKSKQKNRTKATTVRVRTAEGSTIPTESH</sequence>
<evidence type="ECO:0000256" key="2">
    <source>
        <dbReference type="ARBA" id="ARBA00006220"/>
    </source>
</evidence>
<keyword evidence="8" id="KW-0732">Signal</keyword>
<evidence type="ECO:0000256" key="5">
    <source>
        <dbReference type="ARBA" id="ARBA00022801"/>
    </source>
</evidence>
<evidence type="ECO:0000256" key="1">
    <source>
        <dbReference type="ARBA" id="ARBA00001946"/>
    </source>
</evidence>
<dbReference type="GO" id="GO:0000287">
    <property type="term" value="F:magnesium ion binding"/>
    <property type="evidence" value="ECO:0007669"/>
    <property type="project" value="InterPro"/>
</dbReference>
<comment type="similarity">
    <text evidence="2">Belongs to the PPase family.</text>
</comment>
<feature type="chain" id="PRO_5033671274" description="inorganic diphosphatase" evidence="8">
    <location>
        <begin position="17"/>
        <end position="418"/>
    </location>
</feature>
<dbReference type="EC" id="3.6.1.1" evidence="3"/>
<protein>
    <recommendedName>
        <fullName evidence="3">inorganic diphosphatase</fullName>
        <ecNumber evidence="3">3.6.1.1</ecNumber>
    </recommendedName>
</protein>
<evidence type="ECO:0000256" key="3">
    <source>
        <dbReference type="ARBA" id="ARBA00012146"/>
    </source>
</evidence>
<evidence type="ECO:0000256" key="4">
    <source>
        <dbReference type="ARBA" id="ARBA00022723"/>
    </source>
</evidence>
<feature type="compositionally biased region" description="Polar residues" evidence="7">
    <location>
        <begin position="409"/>
        <end position="418"/>
    </location>
</feature>
<evidence type="ECO:0000256" key="7">
    <source>
        <dbReference type="SAM" id="MobiDB-lite"/>
    </source>
</evidence>
<dbReference type="EMBL" id="HBUF01272528">
    <property type="protein sequence ID" value="CAG6685616.1"/>
    <property type="molecule type" value="Transcribed_RNA"/>
</dbReference>
<dbReference type="InterPro" id="IPR008162">
    <property type="entry name" value="Pyrophosphatase"/>
</dbReference>
<dbReference type="Pfam" id="PF00719">
    <property type="entry name" value="Pyrophosphatase"/>
    <property type="match status" value="1"/>
</dbReference>
<dbReference type="AlphaFoldDB" id="A0A8D8TCS5"/>
<dbReference type="Gene3D" id="3.90.80.10">
    <property type="entry name" value="Inorganic pyrophosphatase"/>
    <property type="match status" value="1"/>
</dbReference>
<dbReference type="InterPro" id="IPR036649">
    <property type="entry name" value="Pyrophosphatase_sf"/>
</dbReference>
<keyword evidence="5" id="KW-0378">Hydrolase</keyword>
<accession>A0A8D8TCS5</accession>
<feature type="signal peptide" evidence="8">
    <location>
        <begin position="1"/>
        <end position="16"/>
    </location>
</feature>
<dbReference type="GO" id="GO:0006796">
    <property type="term" value="P:phosphate-containing compound metabolic process"/>
    <property type="evidence" value="ECO:0007669"/>
    <property type="project" value="InterPro"/>
</dbReference>
<feature type="compositionally biased region" description="Basic residues" evidence="7">
    <location>
        <begin position="388"/>
        <end position="398"/>
    </location>
</feature>
<keyword evidence="4" id="KW-0479">Metal-binding</keyword>
<keyword evidence="6" id="KW-0460">Magnesium</keyword>
<name>A0A8D8TCS5_9HEMI</name>
<organism evidence="9">
    <name type="scientific">Cacopsylla melanoneura</name>
    <dbReference type="NCBI Taxonomy" id="428564"/>
    <lineage>
        <taxon>Eukaryota</taxon>
        <taxon>Metazoa</taxon>
        <taxon>Ecdysozoa</taxon>
        <taxon>Arthropoda</taxon>
        <taxon>Hexapoda</taxon>
        <taxon>Insecta</taxon>
        <taxon>Pterygota</taxon>
        <taxon>Neoptera</taxon>
        <taxon>Paraneoptera</taxon>
        <taxon>Hemiptera</taxon>
        <taxon>Sternorrhyncha</taxon>
        <taxon>Psylloidea</taxon>
        <taxon>Psyllidae</taxon>
        <taxon>Psyllinae</taxon>
        <taxon>Cacopsylla</taxon>
    </lineage>
</organism>
<dbReference type="PANTHER" id="PTHR10286">
    <property type="entry name" value="INORGANIC PYROPHOSPHATASE"/>
    <property type="match status" value="1"/>
</dbReference>
<dbReference type="SUPFAM" id="SSF50324">
    <property type="entry name" value="Inorganic pyrophosphatase"/>
    <property type="match status" value="1"/>
</dbReference>
<proteinExistence type="inferred from homology"/>
<dbReference type="EMBL" id="HBUF01272527">
    <property type="protein sequence ID" value="CAG6685614.1"/>
    <property type="molecule type" value="Transcribed_RNA"/>
</dbReference>